<sequence length="284" mass="30665">MQTVQEPASLRAVIRGWRAEGKTVGLVPTMGNLHAGHYSLIRHARTRADRVVASIFVNPTQFGPNEDFASYPRTLVQDQAGLAEEGCDLLFAPEASALYPLGAERAVKVHVPRLGEILDGASRPGHFDGVATIVCKLFNLVQPDLAVFGQKDYQQLRVIERMVADLGLAVKVMGAPTVRAADGLALSSRNQYLDADQRVVAAEISATLQQMRSLIVEGHRREAVEQAAMARLGRAGFEPDYAVVRRADDLEIPAPDAVLEGLVALVAARLGGTRLIDNLPFQAS</sequence>
<dbReference type="UniPathway" id="UPA00028">
    <property type="reaction ID" value="UER00005"/>
</dbReference>
<dbReference type="SUPFAM" id="SSF52374">
    <property type="entry name" value="Nucleotidylyl transferase"/>
    <property type="match status" value="1"/>
</dbReference>
<dbReference type="InterPro" id="IPR042176">
    <property type="entry name" value="Pantoate_ligase_C"/>
</dbReference>
<comment type="function">
    <text evidence="8">Catalyzes the condensation of pantoate with beta-alanine in an ATP-dependent reaction via a pantoyl-adenylate intermediate.</text>
</comment>
<keyword evidence="5 8" id="KW-0547">Nucleotide-binding</keyword>
<feature type="binding site" evidence="8">
    <location>
        <begin position="186"/>
        <end position="189"/>
    </location>
    <ligand>
        <name>ATP</name>
        <dbReference type="ChEBI" id="CHEBI:30616"/>
    </ligand>
</feature>
<dbReference type="GO" id="GO:0005829">
    <property type="term" value="C:cytosol"/>
    <property type="evidence" value="ECO:0007669"/>
    <property type="project" value="TreeGrafter"/>
</dbReference>
<dbReference type="FunFam" id="3.40.50.620:FF:000013">
    <property type="entry name" value="Pantothenate synthetase"/>
    <property type="match status" value="1"/>
</dbReference>
<dbReference type="KEGG" id="fau:Fraau_2544"/>
<evidence type="ECO:0000256" key="3">
    <source>
        <dbReference type="ARBA" id="ARBA00022598"/>
    </source>
</evidence>
<keyword evidence="8" id="KW-0963">Cytoplasm</keyword>
<comment type="catalytic activity">
    <reaction evidence="7 8">
        <text>(R)-pantoate + beta-alanine + ATP = (R)-pantothenate + AMP + diphosphate + H(+)</text>
        <dbReference type="Rhea" id="RHEA:10912"/>
        <dbReference type="ChEBI" id="CHEBI:15378"/>
        <dbReference type="ChEBI" id="CHEBI:15980"/>
        <dbReference type="ChEBI" id="CHEBI:29032"/>
        <dbReference type="ChEBI" id="CHEBI:30616"/>
        <dbReference type="ChEBI" id="CHEBI:33019"/>
        <dbReference type="ChEBI" id="CHEBI:57966"/>
        <dbReference type="ChEBI" id="CHEBI:456215"/>
        <dbReference type="EC" id="6.3.2.1"/>
    </reaction>
</comment>
<feature type="binding site" evidence="8">
    <location>
        <position position="61"/>
    </location>
    <ligand>
        <name>beta-alanine</name>
        <dbReference type="ChEBI" id="CHEBI:57966"/>
    </ligand>
</feature>
<evidence type="ECO:0000256" key="6">
    <source>
        <dbReference type="ARBA" id="ARBA00022840"/>
    </source>
</evidence>
<evidence type="ECO:0000256" key="2">
    <source>
        <dbReference type="ARBA" id="ARBA00009256"/>
    </source>
</evidence>
<evidence type="ECO:0000256" key="8">
    <source>
        <dbReference type="HAMAP-Rule" id="MF_00158"/>
    </source>
</evidence>
<keyword evidence="3 8" id="KW-0436">Ligase</keyword>
<dbReference type="CDD" id="cd00560">
    <property type="entry name" value="PanC"/>
    <property type="match status" value="1"/>
</dbReference>
<evidence type="ECO:0000256" key="5">
    <source>
        <dbReference type="ARBA" id="ARBA00022741"/>
    </source>
</evidence>
<dbReference type="STRING" id="767434.Fraau_2544"/>
<dbReference type="InterPro" id="IPR014729">
    <property type="entry name" value="Rossmann-like_a/b/a_fold"/>
</dbReference>
<feature type="binding site" evidence="8">
    <location>
        <position position="178"/>
    </location>
    <ligand>
        <name>ATP</name>
        <dbReference type="ChEBI" id="CHEBI:30616"/>
    </ligand>
</feature>
<dbReference type="GO" id="GO:0004592">
    <property type="term" value="F:pantoate-beta-alanine ligase activity"/>
    <property type="evidence" value="ECO:0007669"/>
    <property type="project" value="UniProtKB-UniRule"/>
</dbReference>
<organism evidence="9 10">
    <name type="scientific">Frateuria aurantia (strain ATCC 33424 / DSM 6220 / KCTC 2777 / LMG 1558 / NBRC 3245 / NCIMB 13370)</name>
    <name type="common">Acetobacter aurantius</name>
    <dbReference type="NCBI Taxonomy" id="767434"/>
    <lineage>
        <taxon>Bacteria</taxon>
        <taxon>Pseudomonadati</taxon>
        <taxon>Pseudomonadota</taxon>
        <taxon>Gammaproteobacteria</taxon>
        <taxon>Lysobacterales</taxon>
        <taxon>Rhodanobacteraceae</taxon>
        <taxon>Frateuria</taxon>
    </lineage>
</organism>
<dbReference type="Gene3D" id="3.30.1300.10">
    <property type="entry name" value="Pantoate-beta-alanine ligase, C-terminal domain"/>
    <property type="match status" value="1"/>
</dbReference>
<dbReference type="HOGENOM" id="CLU_047148_0_2_6"/>
<evidence type="ECO:0000256" key="7">
    <source>
        <dbReference type="ARBA" id="ARBA00048258"/>
    </source>
</evidence>
<accession>H8L6Y2</accession>
<dbReference type="PANTHER" id="PTHR21299">
    <property type="entry name" value="CYTIDYLATE KINASE/PANTOATE-BETA-ALANINE LIGASE"/>
    <property type="match status" value="1"/>
</dbReference>
<dbReference type="GO" id="GO:0015940">
    <property type="term" value="P:pantothenate biosynthetic process"/>
    <property type="evidence" value="ECO:0007669"/>
    <property type="project" value="UniProtKB-UniRule"/>
</dbReference>
<reference evidence="9" key="1">
    <citation type="submission" date="2012-02" db="EMBL/GenBank/DDBJ databases">
        <title>The complete genome of Frateuria aurantia DSM 6220.</title>
        <authorList>
            <consortium name="US DOE Joint Genome Institute (JGI-PGF)"/>
            <person name="Lucas S."/>
            <person name="Copeland A."/>
            <person name="Lapidus A."/>
            <person name="Glavina del Rio T."/>
            <person name="Dalin E."/>
            <person name="Tice H."/>
            <person name="Bruce D."/>
            <person name="Goodwin L."/>
            <person name="Pitluck S."/>
            <person name="Peters L."/>
            <person name="Ovchinnikova G."/>
            <person name="Teshima H."/>
            <person name="Kyrpides N."/>
            <person name="Mavromatis K."/>
            <person name="Ivanova N."/>
            <person name="Brettin T."/>
            <person name="Detter J.C."/>
            <person name="Han C."/>
            <person name="Larimer F."/>
            <person name="Land M."/>
            <person name="Hauser L."/>
            <person name="Markowitz V."/>
            <person name="Cheng J.-F."/>
            <person name="Hugenholtz P."/>
            <person name="Woyke T."/>
            <person name="Wu D."/>
            <person name="Brambilla E."/>
            <person name="Klenk H.-P."/>
            <person name="Eisen J.A."/>
        </authorList>
    </citation>
    <scope>NUCLEOTIDE SEQUENCE</scope>
    <source>
        <strain evidence="9">DSM 6220</strain>
    </source>
</reference>
<feature type="binding site" evidence="8">
    <location>
        <begin position="30"/>
        <end position="37"/>
    </location>
    <ligand>
        <name>ATP</name>
        <dbReference type="ChEBI" id="CHEBI:30616"/>
    </ligand>
</feature>
<evidence type="ECO:0000256" key="1">
    <source>
        <dbReference type="ARBA" id="ARBA00004990"/>
    </source>
</evidence>
<feature type="binding site" evidence="8">
    <location>
        <position position="61"/>
    </location>
    <ligand>
        <name>(R)-pantoate</name>
        <dbReference type="ChEBI" id="CHEBI:15980"/>
    </ligand>
</feature>
<dbReference type="Pfam" id="PF02569">
    <property type="entry name" value="Pantoate_ligase"/>
    <property type="match status" value="1"/>
</dbReference>
<dbReference type="AlphaFoldDB" id="H8L6Y2"/>
<evidence type="ECO:0000256" key="4">
    <source>
        <dbReference type="ARBA" id="ARBA00022655"/>
    </source>
</evidence>
<feature type="active site" description="Proton donor" evidence="8">
    <location>
        <position position="37"/>
    </location>
</feature>
<dbReference type="Gene3D" id="3.40.50.620">
    <property type="entry name" value="HUPs"/>
    <property type="match status" value="1"/>
</dbReference>
<dbReference type="PANTHER" id="PTHR21299:SF1">
    <property type="entry name" value="PANTOATE--BETA-ALANINE LIGASE"/>
    <property type="match status" value="1"/>
</dbReference>
<dbReference type="HAMAP" id="MF_00158">
    <property type="entry name" value="PanC"/>
    <property type="match status" value="1"/>
</dbReference>
<keyword evidence="10" id="KW-1185">Reference proteome</keyword>
<comment type="subunit">
    <text evidence="8">Homodimer.</text>
</comment>
<dbReference type="OrthoDB" id="9773087at2"/>
<comment type="miscellaneous">
    <text evidence="8">The reaction proceeds by a bi uni uni bi ping pong mechanism.</text>
</comment>
<dbReference type="RefSeq" id="WP_014403895.1">
    <property type="nucleotide sequence ID" value="NC_017033.1"/>
</dbReference>
<evidence type="ECO:0000313" key="10">
    <source>
        <dbReference type="Proteomes" id="UP000005234"/>
    </source>
</evidence>
<name>H8L6Y2_FRAAD</name>
<comment type="subcellular location">
    <subcellularLocation>
        <location evidence="8">Cytoplasm</location>
    </subcellularLocation>
</comment>
<gene>
    <name evidence="8" type="primary">panC</name>
    <name evidence="9" type="ordered locus">Fraau_2544</name>
</gene>
<dbReference type="eggNOG" id="COG0414">
    <property type="taxonomic scope" value="Bacteria"/>
</dbReference>
<feature type="binding site" evidence="8">
    <location>
        <begin position="149"/>
        <end position="152"/>
    </location>
    <ligand>
        <name>ATP</name>
        <dbReference type="ChEBI" id="CHEBI:30616"/>
    </ligand>
</feature>
<dbReference type="EC" id="6.3.2.1" evidence="8"/>
<keyword evidence="4 8" id="KW-0566">Pantothenate biosynthesis</keyword>
<proteinExistence type="inferred from homology"/>
<comment type="similarity">
    <text evidence="2 8">Belongs to the pantothenate synthetase family.</text>
</comment>
<dbReference type="GO" id="GO:0005524">
    <property type="term" value="F:ATP binding"/>
    <property type="evidence" value="ECO:0007669"/>
    <property type="project" value="UniProtKB-KW"/>
</dbReference>
<feature type="binding site" evidence="8">
    <location>
        <position position="155"/>
    </location>
    <ligand>
        <name>(R)-pantoate</name>
        <dbReference type="ChEBI" id="CHEBI:15980"/>
    </ligand>
</feature>
<evidence type="ECO:0000313" key="9">
    <source>
        <dbReference type="EMBL" id="AFC86892.1"/>
    </source>
</evidence>
<keyword evidence="6 8" id="KW-0067">ATP-binding</keyword>
<protein>
    <recommendedName>
        <fullName evidence="8">Pantothenate synthetase</fullName>
        <shortName evidence="8">PS</shortName>
        <ecNumber evidence="8">6.3.2.1</ecNumber>
    </recommendedName>
    <alternativeName>
        <fullName evidence="8">Pantoate--beta-alanine ligase</fullName>
    </alternativeName>
    <alternativeName>
        <fullName evidence="8">Pantoate-activating enzyme</fullName>
    </alternativeName>
</protein>
<dbReference type="EMBL" id="CP003350">
    <property type="protein sequence ID" value="AFC86892.1"/>
    <property type="molecule type" value="Genomic_DNA"/>
</dbReference>
<comment type="pathway">
    <text evidence="1 8">Cofactor biosynthesis; (R)-pantothenate biosynthesis; (R)-pantothenate from (R)-pantoate and beta-alanine: step 1/1.</text>
</comment>
<dbReference type="Proteomes" id="UP000005234">
    <property type="component" value="Chromosome"/>
</dbReference>
<dbReference type="NCBIfam" id="TIGR00018">
    <property type="entry name" value="panC"/>
    <property type="match status" value="1"/>
</dbReference>
<dbReference type="InterPro" id="IPR003721">
    <property type="entry name" value="Pantoate_ligase"/>
</dbReference>